<feature type="transmembrane region" description="Helical" evidence="1">
    <location>
        <begin position="106"/>
        <end position="128"/>
    </location>
</feature>
<gene>
    <name evidence="2" type="ORF">GMA10_03765</name>
</gene>
<dbReference type="OrthoDB" id="3698172at2"/>
<reference evidence="2 3" key="1">
    <citation type="submission" date="2019-12" db="EMBL/GenBank/DDBJ databases">
        <authorList>
            <person name="Li J."/>
            <person name="Shi Y."/>
            <person name="Xu G."/>
            <person name="Xiao D."/>
            <person name="Ran X."/>
        </authorList>
    </citation>
    <scope>NUCLEOTIDE SEQUENCE [LARGE SCALE GENOMIC DNA]</scope>
    <source>
        <strain evidence="2 3">JCM 15915</strain>
    </source>
</reference>
<accession>A0A7K1LGM6</accession>
<comment type="caution">
    <text evidence="2">The sequence shown here is derived from an EMBL/GenBank/DDBJ whole genome shotgun (WGS) entry which is preliminary data.</text>
</comment>
<sequence length="139" mass="14776">MPSIESAHTANRTDQRQTTSASVWPYVAADLVLVILFAAIGRSSHGESLAGTALTAWPFLVGAIVGWLLSKAWRAPASLIPSGVTIWLATVIVGMLLRAATGSGTHWSFIIVATIANAVFLLGYRVLARVIAKIAQRRP</sequence>
<feature type="transmembrane region" description="Helical" evidence="1">
    <location>
        <begin position="52"/>
        <end position="70"/>
    </location>
</feature>
<proteinExistence type="predicted"/>
<protein>
    <submittedName>
        <fullName evidence="2">DUF3054 family protein</fullName>
    </submittedName>
</protein>
<organism evidence="2 3">
    <name type="scientific">Rothia koreensis</name>
    <dbReference type="NCBI Taxonomy" id="592378"/>
    <lineage>
        <taxon>Bacteria</taxon>
        <taxon>Bacillati</taxon>
        <taxon>Actinomycetota</taxon>
        <taxon>Actinomycetes</taxon>
        <taxon>Micrococcales</taxon>
        <taxon>Micrococcaceae</taxon>
        <taxon>Rothia</taxon>
    </lineage>
</organism>
<keyword evidence="3" id="KW-1185">Reference proteome</keyword>
<name>A0A7K1LGM6_9MICC</name>
<keyword evidence="1" id="KW-0472">Membrane</keyword>
<keyword evidence="1" id="KW-1133">Transmembrane helix</keyword>
<evidence type="ECO:0000313" key="3">
    <source>
        <dbReference type="Proteomes" id="UP000462152"/>
    </source>
</evidence>
<keyword evidence="1" id="KW-0812">Transmembrane</keyword>
<dbReference type="Pfam" id="PF11255">
    <property type="entry name" value="DUF3054"/>
    <property type="match status" value="1"/>
</dbReference>
<dbReference type="AlphaFoldDB" id="A0A7K1LGM6"/>
<feature type="transmembrane region" description="Helical" evidence="1">
    <location>
        <begin position="21"/>
        <end position="40"/>
    </location>
</feature>
<feature type="transmembrane region" description="Helical" evidence="1">
    <location>
        <begin position="77"/>
        <end position="100"/>
    </location>
</feature>
<evidence type="ECO:0000256" key="1">
    <source>
        <dbReference type="SAM" id="Phobius"/>
    </source>
</evidence>
<evidence type="ECO:0000313" key="2">
    <source>
        <dbReference type="EMBL" id="MUN54339.1"/>
    </source>
</evidence>
<dbReference type="Proteomes" id="UP000462152">
    <property type="component" value="Unassembled WGS sequence"/>
</dbReference>
<dbReference type="InterPro" id="IPR021414">
    <property type="entry name" value="DUF3054"/>
</dbReference>
<dbReference type="EMBL" id="WOGT01000001">
    <property type="protein sequence ID" value="MUN54339.1"/>
    <property type="molecule type" value="Genomic_DNA"/>
</dbReference>
<dbReference type="RefSeq" id="WP_129314389.1">
    <property type="nucleotide sequence ID" value="NZ_CP197643.1"/>
</dbReference>